<accession>A0ABT2NEM6</accession>
<dbReference type="SMART" id="SM00448">
    <property type="entry name" value="REC"/>
    <property type="match status" value="1"/>
</dbReference>
<dbReference type="Gene3D" id="2.130.10.10">
    <property type="entry name" value="YVTN repeat-like/Quinoprotein amine dehydrogenase"/>
    <property type="match status" value="4"/>
</dbReference>
<dbReference type="SMART" id="SM00331">
    <property type="entry name" value="PP2C_SIG"/>
    <property type="match status" value="1"/>
</dbReference>
<reference evidence="10 11" key="1">
    <citation type="journal article" date="2022" name="Front. Microbiol.">
        <title>High genomic differentiation and limited gene flow indicate recent cryptic speciation within the genus Laspinema (cyanobacteria).</title>
        <authorList>
            <person name="Stanojkovic A."/>
            <person name="Skoupy S."/>
            <person name="Skaloud P."/>
            <person name="Dvorak P."/>
        </authorList>
    </citation>
    <scope>NUCLEOTIDE SEQUENCE [LARGE SCALE GENOMIC DNA]</scope>
    <source>
        <strain evidence="10 11">D3b</strain>
    </source>
</reference>
<dbReference type="InterPro" id="IPR013783">
    <property type="entry name" value="Ig-like_fold"/>
</dbReference>
<dbReference type="InterPro" id="IPR011123">
    <property type="entry name" value="Y_Y_Y"/>
</dbReference>
<feature type="domain" description="Histidine kinase" evidence="8">
    <location>
        <begin position="878"/>
        <end position="1107"/>
    </location>
</feature>
<dbReference type="PROSITE" id="PS50109">
    <property type="entry name" value="HIS_KIN"/>
    <property type="match status" value="1"/>
</dbReference>
<dbReference type="SUPFAM" id="SSF52172">
    <property type="entry name" value="CheY-like"/>
    <property type="match status" value="1"/>
</dbReference>
<evidence type="ECO:0000256" key="7">
    <source>
        <dbReference type="SAM" id="Coils"/>
    </source>
</evidence>
<dbReference type="EMBL" id="JAMXFA010000054">
    <property type="protein sequence ID" value="MCT7981158.1"/>
    <property type="molecule type" value="Genomic_DNA"/>
</dbReference>
<keyword evidence="4" id="KW-0808">Transferase</keyword>
<dbReference type="InterPro" id="IPR005467">
    <property type="entry name" value="His_kinase_dom"/>
</dbReference>
<dbReference type="Pfam" id="PF07228">
    <property type="entry name" value="SpoIIE"/>
    <property type="match status" value="1"/>
</dbReference>
<dbReference type="InterPro" id="IPR003594">
    <property type="entry name" value="HATPase_dom"/>
</dbReference>
<protein>
    <recommendedName>
        <fullName evidence="2">histidine kinase</fullName>
        <ecNumber evidence="2">2.7.13.3</ecNumber>
    </recommendedName>
</protein>
<dbReference type="CDD" id="cd16922">
    <property type="entry name" value="HATPase_EvgS-ArcB-TorS-like"/>
    <property type="match status" value="1"/>
</dbReference>
<evidence type="ECO:0000256" key="2">
    <source>
        <dbReference type="ARBA" id="ARBA00012438"/>
    </source>
</evidence>
<dbReference type="Gene3D" id="3.30.565.10">
    <property type="entry name" value="Histidine kinase-like ATPase, C-terminal domain"/>
    <property type="match status" value="1"/>
</dbReference>
<evidence type="ECO:0000313" key="11">
    <source>
        <dbReference type="Proteomes" id="UP001525961"/>
    </source>
</evidence>
<dbReference type="InterPro" id="IPR001932">
    <property type="entry name" value="PPM-type_phosphatase-like_dom"/>
</dbReference>
<organism evidence="10 11">
    <name type="scientific">Laspinema olomoucense D3b</name>
    <dbReference type="NCBI Taxonomy" id="2953688"/>
    <lineage>
        <taxon>Bacteria</taxon>
        <taxon>Bacillati</taxon>
        <taxon>Cyanobacteriota</taxon>
        <taxon>Cyanophyceae</taxon>
        <taxon>Oscillatoriophycideae</taxon>
        <taxon>Oscillatoriales</taxon>
        <taxon>Laspinemataceae</taxon>
        <taxon>Laspinema</taxon>
        <taxon>Laspinema olomoucense</taxon>
    </lineage>
</organism>
<keyword evidence="7" id="KW-0175">Coiled coil</keyword>
<evidence type="ECO:0000259" key="9">
    <source>
        <dbReference type="PROSITE" id="PS50110"/>
    </source>
</evidence>
<dbReference type="Pfam" id="PF00072">
    <property type="entry name" value="Response_reg"/>
    <property type="match status" value="1"/>
</dbReference>
<name>A0ABT2NEM6_9CYAN</name>
<dbReference type="SMART" id="SM00388">
    <property type="entry name" value="HisKA"/>
    <property type="match status" value="1"/>
</dbReference>
<dbReference type="PANTHER" id="PTHR43547">
    <property type="entry name" value="TWO-COMPONENT HISTIDINE KINASE"/>
    <property type="match status" value="1"/>
</dbReference>
<dbReference type="RefSeq" id="WP_261237362.1">
    <property type="nucleotide sequence ID" value="NZ_JAMXFA010000054.1"/>
</dbReference>
<dbReference type="Gene3D" id="2.60.40.10">
    <property type="entry name" value="Immunoglobulins"/>
    <property type="match status" value="1"/>
</dbReference>
<dbReference type="Pfam" id="PF07494">
    <property type="entry name" value="Reg_prop"/>
    <property type="match status" value="12"/>
</dbReference>
<evidence type="ECO:0000256" key="3">
    <source>
        <dbReference type="ARBA" id="ARBA00022553"/>
    </source>
</evidence>
<dbReference type="Pfam" id="PF02518">
    <property type="entry name" value="HATPase_c"/>
    <property type="match status" value="1"/>
</dbReference>
<dbReference type="InterPro" id="IPR036097">
    <property type="entry name" value="HisK_dim/P_sf"/>
</dbReference>
<dbReference type="Gene3D" id="1.10.287.130">
    <property type="match status" value="1"/>
</dbReference>
<dbReference type="InterPro" id="IPR011110">
    <property type="entry name" value="Reg_prop"/>
</dbReference>
<dbReference type="Gene3D" id="3.60.40.10">
    <property type="entry name" value="PPM-type phosphatase domain"/>
    <property type="match status" value="1"/>
</dbReference>
<gene>
    <name evidence="10" type="ORF">NG792_25850</name>
</gene>
<comment type="catalytic activity">
    <reaction evidence="1">
        <text>ATP + protein L-histidine = ADP + protein N-phospho-L-histidine.</text>
        <dbReference type="EC" id="2.7.13.3"/>
    </reaction>
</comment>
<dbReference type="SUPFAM" id="SSF63829">
    <property type="entry name" value="Calcium-dependent phosphotriesterase"/>
    <property type="match status" value="2"/>
</dbReference>
<evidence type="ECO:0000256" key="6">
    <source>
        <dbReference type="PROSITE-ProRule" id="PRU00169"/>
    </source>
</evidence>
<dbReference type="CDD" id="cd00082">
    <property type="entry name" value="HisKA"/>
    <property type="match status" value="1"/>
</dbReference>
<dbReference type="SUPFAM" id="SSF55874">
    <property type="entry name" value="ATPase domain of HSP90 chaperone/DNA topoisomerase II/histidine kinase"/>
    <property type="match status" value="1"/>
</dbReference>
<dbReference type="PANTHER" id="PTHR43547:SF2">
    <property type="entry name" value="HYBRID SIGNAL TRANSDUCTION HISTIDINE KINASE C"/>
    <property type="match status" value="1"/>
</dbReference>
<dbReference type="InterPro" id="IPR001789">
    <property type="entry name" value="Sig_transdc_resp-reg_receiver"/>
</dbReference>
<evidence type="ECO:0000256" key="4">
    <source>
        <dbReference type="ARBA" id="ARBA00022777"/>
    </source>
</evidence>
<dbReference type="InterPro" id="IPR036890">
    <property type="entry name" value="HATPase_C_sf"/>
</dbReference>
<evidence type="ECO:0000256" key="5">
    <source>
        <dbReference type="ARBA" id="ARBA00023012"/>
    </source>
</evidence>
<dbReference type="Gene3D" id="3.40.50.2300">
    <property type="match status" value="1"/>
</dbReference>
<keyword evidence="3 6" id="KW-0597">Phosphoprotein</keyword>
<dbReference type="PRINTS" id="PR00344">
    <property type="entry name" value="BCTRLSENSOR"/>
</dbReference>
<dbReference type="InterPro" id="IPR036457">
    <property type="entry name" value="PPM-type-like_dom_sf"/>
</dbReference>
<evidence type="ECO:0000256" key="1">
    <source>
        <dbReference type="ARBA" id="ARBA00000085"/>
    </source>
</evidence>
<proteinExistence type="predicted"/>
<comment type="caution">
    <text evidence="10">The sequence shown here is derived from an EMBL/GenBank/DDBJ whole genome shotgun (WGS) entry which is preliminary data.</text>
</comment>
<dbReference type="InterPro" id="IPR015943">
    <property type="entry name" value="WD40/YVTN_repeat-like_dom_sf"/>
</dbReference>
<dbReference type="InterPro" id="IPR003661">
    <property type="entry name" value="HisK_dim/P_dom"/>
</dbReference>
<dbReference type="SMART" id="SM00387">
    <property type="entry name" value="HATPase_c"/>
    <property type="match status" value="1"/>
</dbReference>
<dbReference type="InterPro" id="IPR011006">
    <property type="entry name" value="CheY-like_superfamily"/>
</dbReference>
<feature type="coiled-coil region" evidence="7">
    <location>
        <begin position="838"/>
        <end position="868"/>
    </location>
</feature>
<dbReference type="SUPFAM" id="SSF81606">
    <property type="entry name" value="PP2C-like"/>
    <property type="match status" value="1"/>
</dbReference>
<dbReference type="Pfam" id="PF07495">
    <property type="entry name" value="Y_Y_Y"/>
    <property type="match status" value="1"/>
</dbReference>
<dbReference type="InterPro" id="IPR004358">
    <property type="entry name" value="Sig_transdc_His_kin-like_C"/>
</dbReference>
<dbReference type="Proteomes" id="UP001525961">
    <property type="component" value="Unassembled WGS sequence"/>
</dbReference>
<keyword evidence="4" id="KW-0418">Kinase</keyword>
<keyword evidence="5" id="KW-0902">Two-component regulatory system</keyword>
<feature type="modified residue" description="4-aspartylphosphate" evidence="6">
    <location>
        <position position="1204"/>
    </location>
</feature>
<dbReference type="PROSITE" id="PS50110">
    <property type="entry name" value="RESPONSE_REGULATORY"/>
    <property type="match status" value="1"/>
</dbReference>
<evidence type="ECO:0000313" key="10">
    <source>
        <dbReference type="EMBL" id="MCT7981158.1"/>
    </source>
</evidence>
<sequence>MKKIIKVLRWLSVFLLIILINLIGQNPAFAARPNLEFEHLTIEEGLSASTVFSIFQDQEGFMWFATPDGLNKYDGYQFKIYKNDPSDLQSISDNFVTIIYENGGGGEIWVGTNDGGLNYFNKLTEKFTRYQNDPSNPQSLSHNHVLSIYEDKNQRLWVGTEDGLNQFNPQTGDFTRYKNDPNNPDSLIQNTVTSIYENREGELWVGTKGGLDKFDRNAEKFIHYKHHPDDPKSLSDNSISSIIEDREGNLWISTLGGGVNKFNPDMEEFTRYLNDPNNPHSISSNTVSHIYQDETGLIWMGTGSWLGSSGGNGLNLFNPNTEEFTTYNPNPGNPHSLSDSAVFSMYEDRSGILWFGTFIGGINKYDRHHIKFDRYTYEPGNPHGMAEDPAIMSIYEDKSGTIWIGTFGGFLEKFDHETGEFTTYQNNPNDPDSLSAGGVWSIYEDRQGILWIGTFGGGLNTLDRTTNKFTHYTHDPNNPASLSDNSVVSIFEDQQGTLWIGTFGGGLNQLNRETGTFTAYQANPNNPNSLSDNSIWQIYEDTRGKLWVATHQGGLNQLDRETGIFTRYQKSDTLNSLSNNSVLSIYEDATGILWLGTFGGGLNKFDPLTQTFTAYTEQDGLPNDVVYGILPDDQGNLWLSTNKGLSKFNPSQETFQNYDTSDGLLSNEFNAGAYYTSKTGEMYFGNVKGFNVFFPEQVKNNPYIPPIVITGFKKLNETTQLNEAISQIKTLNLSYQDYVFSFEFAALNYTSPEKNQYAYKLEGFDKDWINAGTRRYATYTNLDGGHYTFHVKGSNNDGVWNEIGTSIQLEIAPPPWKTWWAYTLYVFALMGVVLAYVQWRTIAQRQELEQQRQELERERVVSEKLRRLDKLKDDFLANTSHEMRTPLNGIIGLADSMLDGVAGPVSEKQQRNLSMIVQSGLRLNALINDILDLSKMKQSSLELQIKPVGMREISDVVLTLCEPIIGKKSLQLLNKINPELPPVDADENRVQQILYNLVGNAIKFTESGIVEVSAELLPPAQSPEEPEAPGYLAITIADTGIGIPEDKRDRIFEAFEQGDGSTSRIYGGTGLGLSVTKKLVELHGGTIAVESTLGEGSRFTFTLPLSKTTAEPLEVNRDRSSFLPRLQAIAIAVDNSDDEAVEVPVEIENNGHFRLLVVDDEPINRQVLVNYLSGAHYTVTQATNGPEAIALLENNFKPDIILLDVMMPRMTGYEVCRILRQQYGMDELPIIMLTAKNQVSDLVAGLQAGSNDYLTKPIAKDELLARIKTHLNVVRLKTENMRLQTELDIARRLQIMMLPKAEELRQLPELDIAGFMEPAEEVGGDYYDILTQGDGLKIGIGDVTGHGLESGVLMLMAQTAVRSLLESKITEPQEFLDALNRTIYHNIERMNVEKSMTLSLADYSKGTLRLTGQHEEAILVRTTGEVERLDTIDLGFPIGLVEEIGEFVSSIEVTLNPGDVVVFYTDGITEAMDIDNQLYGLERLIEVIVQNREYSAEEIKERAISHLMEYIGKQKIFDDITLVVLKQR</sequence>
<feature type="domain" description="Response regulatory" evidence="9">
    <location>
        <begin position="1154"/>
        <end position="1271"/>
    </location>
</feature>
<evidence type="ECO:0000259" key="8">
    <source>
        <dbReference type="PROSITE" id="PS50109"/>
    </source>
</evidence>
<keyword evidence="11" id="KW-1185">Reference proteome</keyword>
<dbReference type="Pfam" id="PF00512">
    <property type="entry name" value="HisKA"/>
    <property type="match status" value="1"/>
</dbReference>
<dbReference type="SUPFAM" id="SSF47384">
    <property type="entry name" value="Homodimeric domain of signal transducing histidine kinase"/>
    <property type="match status" value="1"/>
</dbReference>
<dbReference type="EC" id="2.7.13.3" evidence="2"/>